<dbReference type="InterPro" id="IPR056412">
    <property type="entry name" value="Ig_CycH"/>
</dbReference>
<keyword evidence="10" id="KW-1185">Reference proteome</keyword>
<dbReference type="InterPro" id="IPR019734">
    <property type="entry name" value="TPR_rpt"/>
</dbReference>
<dbReference type="PROSITE" id="PS50005">
    <property type="entry name" value="TPR"/>
    <property type="match status" value="1"/>
</dbReference>
<dbReference type="PROSITE" id="PS50293">
    <property type="entry name" value="TPR_REGION"/>
    <property type="match status" value="1"/>
</dbReference>
<organism evidence="9 10">
    <name type="scientific">Pseudoalteromonas denitrificans DSM 6059</name>
    <dbReference type="NCBI Taxonomy" id="1123010"/>
    <lineage>
        <taxon>Bacteria</taxon>
        <taxon>Pseudomonadati</taxon>
        <taxon>Pseudomonadota</taxon>
        <taxon>Gammaproteobacteria</taxon>
        <taxon>Alteromonadales</taxon>
        <taxon>Pseudoalteromonadaceae</taxon>
        <taxon>Pseudoalteromonas</taxon>
    </lineage>
</organism>
<keyword evidence="6" id="KW-0472">Membrane</keyword>
<feature type="domain" description="Cytochrome c-type biogenesis protein H TPR" evidence="8">
    <location>
        <begin position="123"/>
        <end position="279"/>
    </location>
</feature>
<evidence type="ECO:0000313" key="9">
    <source>
        <dbReference type="EMBL" id="SFC22536.1"/>
    </source>
</evidence>
<evidence type="ECO:0000256" key="2">
    <source>
        <dbReference type="ARBA" id="ARBA00022737"/>
    </source>
</evidence>
<comment type="subcellular location">
    <subcellularLocation>
        <location evidence="1">Cell envelope</location>
    </subcellularLocation>
</comment>
<dbReference type="Gene3D" id="1.25.40.10">
    <property type="entry name" value="Tetratricopeptide repeat domain"/>
    <property type="match status" value="1"/>
</dbReference>
<dbReference type="SUPFAM" id="SSF48452">
    <property type="entry name" value="TPR-like"/>
    <property type="match status" value="1"/>
</dbReference>
<keyword evidence="2" id="KW-0677">Repeat</keyword>
<feature type="repeat" description="TPR" evidence="5">
    <location>
        <begin position="172"/>
        <end position="205"/>
    </location>
</feature>
<dbReference type="GO" id="GO:0017004">
    <property type="term" value="P:cytochrome complex assembly"/>
    <property type="evidence" value="ECO:0007669"/>
    <property type="project" value="UniProtKB-KW"/>
</dbReference>
<dbReference type="PANTHER" id="PTHR47870">
    <property type="entry name" value="CYTOCHROME C-TYPE BIOGENESIS PROTEIN CCMH"/>
    <property type="match status" value="1"/>
</dbReference>
<sequence length="443" mass="49057">MISLWFTMFVLVLVATFFVIIPFIRKSDVTAEHLLQSSGENEQRIQIYHQRLAELDDDVQLSKMSNEDFKSAVIELKRGLLNELSPEKNLNFRGNNVTLLVAGSLFLLSFTVIFYSLSGNHNQLIQWEKAQLALPQLGERAMMQKGEPLTSNELQQFALALRTKIAKQGEDEMAWMLLGQVSMSLGDYKMAMQAFDKTLVINPNNVTVLLSYTQLILISGNPDYNRAGRMLTNILAVEPNNFDAISLLGLIAYERGDLAEAKSAFNVLLSSMSKDDERYLMIKSRVDEITAKLTPSSTKTDDTLGAQSQLRKTSTDASFNKFEQSSSGQANAIKVTITLAESLIQKIPDNATLFVFAKAVSGPRMPLAVVKKNAFSFPLDVVLSEENAMVEGVSIAKFEQVIITARVSVDENVMSAAGELQGQSKVIEVKNSPKVNVLIDQLL</sequence>
<dbReference type="InterPro" id="IPR011990">
    <property type="entry name" value="TPR-like_helical_dom_sf"/>
</dbReference>
<dbReference type="GO" id="GO:0030313">
    <property type="term" value="C:cell envelope"/>
    <property type="evidence" value="ECO:0007669"/>
    <property type="project" value="UniProtKB-SubCell"/>
</dbReference>
<evidence type="ECO:0000256" key="6">
    <source>
        <dbReference type="SAM" id="Phobius"/>
    </source>
</evidence>
<evidence type="ECO:0000256" key="5">
    <source>
        <dbReference type="PROSITE-ProRule" id="PRU00339"/>
    </source>
</evidence>
<evidence type="ECO:0000313" key="10">
    <source>
        <dbReference type="Proteomes" id="UP000198862"/>
    </source>
</evidence>
<dbReference type="InterPro" id="IPR017560">
    <property type="entry name" value="Cyt_c_biogenesis_CcmI"/>
</dbReference>
<dbReference type="Pfam" id="PF23892">
    <property type="entry name" value="Ig_CycH"/>
    <property type="match status" value="1"/>
</dbReference>
<dbReference type="NCBIfam" id="TIGR03142">
    <property type="entry name" value="cytochro_ccmI"/>
    <property type="match status" value="1"/>
</dbReference>
<protein>
    <submittedName>
        <fullName evidence="9">Cytochrome c-type biogenesis protein CcmI</fullName>
    </submittedName>
</protein>
<accession>A0A1I1HFF0</accession>
<gene>
    <name evidence="9" type="ORF">SAMN02745724_01180</name>
</gene>
<dbReference type="InterPro" id="IPR056413">
    <property type="entry name" value="TPR_CcmH_CycH"/>
</dbReference>
<dbReference type="OrthoDB" id="9776053at2"/>
<evidence type="ECO:0000256" key="3">
    <source>
        <dbReference type="ARBA" id="ARBA00022748"/>
    </source>
</evidence>
<evidence type="ECO:0000259" key="7">
    <source>
        <dbReference type="Pfam" id="PF23892"/>
    </source>
</evidence>
<feature type="transmembrane region" description="Helical" evidence="6">
    <location>
        <begin position="6"/>
        <end position="24"/>
    </location>
</feature>
<keyword evidence="6" id="KW-0812">Transmembrane</keyword>
<feature type="transmembrane region" description="Helical" evidence="6">
    <location>
        <begin position="97"/>
        <end position="117"/>
    </location>
</feature>
<dbReference type="AlphaFoldDB" id="A0A1I1HFF0"/>
<keyword evidence="4 5" id="KW-0802">TPR repeat</keyword>
<dbReference type="GO" id="GO:0005886">
    <property type="term" value="C:plasma membrane"/>
    <property type="evidence" value="ECO:0007669"/>
    <property type="project" value="TreeGrafter"/>
</dbReference>
<evidence type="ECO:0000256" key="4">
    <source>
        <dbReference type="ARBA" id="ARBA00022803"/>
    </source>
</evidence>
<name>A0A1I1HFF0_9GAMM</name>
<dbReference type="InterPro" id="IPR051263">
    <property type="entry name" value="C-type_cytochrome_biogenesis"/>
</dbReference>
<dbReference type="STRING" id="1123010.SAMN02745724_01180"/>
<keyword evidence="3" id="KW-0201">Cytochrome c-type biogenesis</keyword>
<keyword evidence="6" id="KW-1133">Transmembrane helix</keyword>
<evidence type="ECO:0000256" key="1">
    <source>
        <dbReference type="ARBA" id="ARBA00004196"/>
    </source>
</evidence>
<dbReference type="PANTHER" id="PTHR47870:SF1">
    <property type="entry name" value="CYTOCHROME C-TYPE BIOGENESIS PROTEIN CCMH"/>
    <property type="match status" value="1"/>
</dbReference>
<dbReference type="EMBL" id="FOLO01000006">
    <property type="protein sequence ID" value="SFC22536.1"/>
    <property type="molecule type" value="Genomic_DNA"/>
</dbReference>
<feature type="domain" description="Cytochrome c-type biogenesis protein H Ig-like" evidence="7">
    <location>
        <begin position="333"/>
        <end position="440"/>
    </location>
</feature>
<reference evidence="9 10" key="1">
    <citation type="submission" date="2016-10" db="EMBL/GenBank/DDBJ databases">
        <authorList>
            <person name="de Groot N.N."/>
        </authorList>
    </citation>
    <scope>NUCLEOTIDE SEQUENCE [LARGE SCALE GENOMIC DNA]</scope>
    <source>
        <strain evidence="9 10">DSM 6059</strain>
    </source>
</reference>
<proteinExistence type="predicted"/>
<dbReference type="Pfam" id="PF23914">
    <property type="entry name" value="TPR_CcmH_CycH"/>
    <property type="match status" value="1"/>
</dbReference>
<evidence type="ECO:0000259" key="8">
    <source>
        <dbReference type="Pfam" id="PF23914"/>
    </source>
</evidence>
<dbReference type="SMART" id="SM00028">
    <property type="entry name" value="TPR"/>
    <property type="match status" value="2"/>
</dbReference>
<dbReference type="RefSeq" id="WP_091981477.1">
    <property type="nucleotide sequence ID" value="NZ_FOLO01000006.1"/>
</dbReference>
<dbReference type="Proteomes" id="UP000198862">
    <property type="component" value="Unassembled WGS sequence"/>
</dbReference>